<evidence type="ECO:0000259" key="1">
    <source>
        <dbReference type="Pfam" id="PF01464"/>
    </source>
</evidence>
<dbReference type="OrthoDB" id="8565485at2"/>
<evidence type="ECO:0000313" key="2">
    <source>
        <dbReference type="EMBL" id="SFU33636.1"/>
    </source>
</evidence>
<organism evidence="2 3">
    <name type="scientific">Nitrosomonas eutropha</name>
    <dbReference type="NCBI Taxonomy" id="916"/>
    <lineage>
        <taxon>Bacteria</taxon>
        <taxon>Pseudomonadati</taxon>
        <taxon>Pseudomonadota</taxon>
        <taxon>Betaproteobacteria</taxon>
        <taxon>Nitrosomonadales</taxon>
        <taxon>Nitrosomonadaceae</taxon>
        <taxon>Nitrosomonas</taxon>
    </lineage>
</organism>
<dbReference type="SUPFAM" id="SSF53955">
    <property type="entry name" value="Lysozyme-like"/>
    <property type="match status" value="1"/>
</dbReference>
<gene>
    <name evidence="2" type="ORF">SAMN05216339_101402</name>
</gene>
<protein>
    <submittedName>
        <fullName evidence="2">Type IV secretion system protein VirB1</fullName>
    </submittedName>
</protein>
<dbReference type="EMBL" id="FPBL01000001">
    <property type="protein sequence ID" value="SFU33636.1"/>
    <property type="molecule type" value="Genomic_DNA"/>
</dbReference>
<evidence type="ECO:0000313" key="3">
    <source>
        <dbReference type="Proteomes" id="UP000183926"/>
    </source>
</evidence>
<dbReference type="CDD" id="cd16892">
    <property type="entry name" value="LT_VirB1-like"/>
    <property type="match status" value="1"/>
</dbReference>
<dbReference type="Proteomes" id="UP000183926">
    <property type="component" value="Unassembled WGS sequence"/>
</dbReference>
<dbReference type="AlphaFoldDB" id="A0A1I7FC43"/>
<feature type="domain" description="Transglycosylase SLT" evidence="1">
    <location>
        <begin position="26"/>
        <end position="121"/>
    </location>
</feature>
<dbReference type="InterPro" id="IPR008258">
    <property type="entry name" value="Transglycosylase_SLT_dom_1"/>
</dbReference>
<dbReference type="Pfam" id="PF01464">
    <property type="entry name" value="SLT"/>
    <property type="match status" value="1"/>
</dbReference>
<accession>A0A1I7FC43</accession>
<name>A0A1I7FC43_9PROT</name>
<reference evidence="2 3" key="1">
    <citation type="submission" date="2016-10" db="EMBL/GenBank/DDBJ databases">
        <authorList>
            <person name="de Groot N.N."/>
        </authorList>
    </citation>
    <scope>NUCLEOTIDE SEQUENCE [LARGE SCALE GENOMIC DNA]</scope>
    <source>
        <strain evidence="2 3">Nm24</strain>
    </source>
</reference>
<sequence length="234" mass="25292">MLPVKSFCYFLMIDLPPDCQAALRDPVMQQIYQVESGFNPFAIGVVGGRLVRQPNNLAEAVATANYLTNLDRNFSIGQGQVNKTHFVRLGWDSDIKAGFDVCKNVVAAYEIFQQCQSWAIGSGFNATQEYSATNAALSCYYSGKLGAGKTNPDVTRYINKVISSTPRNPVNMDSASLVIPLASSEKGKITNVNADQTGVRVKVVKPQSASMLLSGNSSVSNTTSSMMLINQAKD</sequence>
<dbReference type="InterPro" id="IPR023346">
    <property type="entry name" value="Lysozyme-like_dom_sf"/>
</dbReference>
<proteinExistence type="predicted"/>